<dbReference type="EMBL" id="AJWZ01004134">
    <property type="protein sequence ID" value="EKC66297.1"/>
    <property type="molecule type" value="Genomic_DNA"/>
</dbReference>
<dbReference type="PROSITE" id="PS50850">
    <property type="entry name" value="MFS"/>
    <property type="match status" value="1"/>
</dbReference>
<name>K1T069_9ZZZZ</name>
<accession>K1T069</accession>
<dbReference type="GO" id="GO:0005886">
    <property type="term" value="C:plasma membrane"/>
    <property type="evidence" value="ECO:0007669"/>
    <property type="project" value="UniProtKB-SubCell"/>
</dbReference>
<gene>
    <name evidence="9" type="ORF">OBE_06012</name>
</gene>
<reference evidence="9" key="1">
    <citation type="journal article" date="2013" name="Environ. Microbiol.">
        <title>Microbiota from the distal guts of lean and obese adolescents exhibit partial functional redundancy besides clear differences in community structure.</title>
        <authorList>
            <person name="Ferrer M."/>
            <person name="Ruiz A."/>
            <person name="Lanza F."/>
            <person name="Haange S.B."/>
            <person name="Oberbach A."/>
            <person name="Till H."/>
            <person name="Bargiela R."/>
            <person name="Campoy C."/>
            <person name="Segura M.T."/>
            <person name="Richter M."/>
            <person name="von Bergen M."/>
            <person name="Seifert J."/>
            <person name="Suarez A."/>
        </authorList>
    </citation>
    <scope>NUCLEOTIDE SEQUENCE</scope>
</reference>
<comment type="caution">
    <text evidence="9">The sequence shown here is derived from an EMBL/GenBank/DDBJ whole genome shotgun (WGS) entry which is preliminary data.</text>
</comment>
<dbReference type="PANTHER" id="PTHR23517">
    <property type="entry name" value="RESISTANCE PROTEIN MDTM, PUTATIVE-RELATED-RELATED"/>
    <property type="match status" value="1"/>
</dbReference>
<feature type="transmembrane region" description="Helical" evidence="7">
    <location>
        <begin position="82"/>
        <end position="101"/>
    </location>
</feature>
<dbReference type="InterPro" id="IPR011701">
    <property type="entry name" value="MFS"/>
</dbReference>
<feature type="transmembrane region" description="Helical" evidence="7">
    <location>
        <begin position="107"/>
        <end position="127"/>
    </location>
</feature>
<evidence type="ECO:0000256" key="3">
    <source>
        <dbReference type="ARBA" id="ARBA00022475"/>
    </source>
</evidence>
<dbReference type="InterPro" id="IPR050171">
    <property type="entry name" value="MFS_Transporters"/>
</dbReference>
<keyword evidence="6 7" id="KW-0472">Membrane</keyword>
<dbReference type="InterPro" id="IPR020846">
    <property type="entry name" value="MFS_dom"/>
</dbReference>
<dbReference type="AlphaFoldDB" id="K1T069"/>
<dbReference type="SUPFAM" id="SSF103473">
    <property type="entry name" value="MFS general substrate transporter"/>
    <property type="match status" value="1"/>
</dbReference>
<keyword evidence="2" id="KW-0813">Transport</keyword>
<keyword evidence="4 7" id="KW-0812">Transmembrane</keyword>
<evidence type="ECO:0000256" key="6">
    <source>
        <dbReference type="ARBA" id="ARBA00023136"/>
    </source>
</evidence>
<feature type="non-terminal residue" evidence="9">
    <location>
        <position position="185"/>
    </location>
</feature>
<protein>
    <submittedName>
        <fullName evidence="9">Transporter</fullName>
    </submittedName>
</protein>
<dbReference type="Pfam" id="PF07690">
    <property type="entry name" value="MFS_1"/>
    <property type="match status" value="1"/>
</dbReference>
<dbReference type="PANTHER" id="PTHR23517:SF3">
    <property type="entry name" value="INTEGRAL MEMBRANE TRANSPORT PROTEIN"/>
    <property type="match status" value="1"/>
</dbReference>
<evidence type="ECO:0000256" key="2">
    <source>
        <dbReference type="ARBA" id="ARBA00022448"/>
    </source>
</evidence>
<dbReference type="InterPro" id="IPR036259">
    <property type="entry name" value="MFS_trans_sf"/>
</dbReference>
<evidence type="ECO:0000256" key="7">
    <source>
        <dbReference type="SAM" id="Phobius"/>
    </source>
</evidence>
<keyword evidence="5 7" id="KW-1133">Transmembrane helix</keyword>
<evidence type="ECO:0000256" key="1">
    <source>
        <dbReference type="ARBA" id="ARBA00004651"/>
    </source>
</evidence>
<dbReference type="Gene3D" id="1.20.1250.20">
    <property type="entry name" value="MFS general substrate transporter like domains"/>
    <property type="match status" value="1"/>
</dbReference>
<feature type="transmembrane region" description="Helical" evidence="7">
    <location>
        <begin position="50"/>
        <end position="70"/>
    </location>
</feature>
<organism evidence="9">
    <name type="scientific">human gut metagenome</name>
    <dbReference type="NCBI Taxonomy" id="408170"/>
    <lineage>
        <taxon>unclassified sequences</taxon>
        <taxon>metagenomes</taxon>
        <taxon>organismal metagenomes</taxon>
    </lineage>
</organism>
<feature type="domain" description="Major facilitator superfamily (MFS) profile" evidence="8">
    <location>
        <begin position="5"/>
        <end position="185"/>
    </location>
</feature>
<keyword evidence="3" id="KW-1003">Cell membrane</keyword>
<evidence type="ECO:0000256" key="4">
    <source>
        <dbReference type="ARBA" id="ARBA00022692"/>
    </source>
</evidence>
<dbReference type="GO" id="GO:0022857">
    <property type="term" value="F:transmembrane transporter activity"/>
    <property type="evidence" value="ECO:0007669"/>
    <property type="project" value="InterPro"/>
</dbReference>
<evidence type="ECO:0000256" key="5">
    <source>
        <dbReference type="ARBA" id="ARBA00022989"/>
    </source>
</evidence>
<feature type="transmembrane region" description="Helical" evidence="7">
    <location>
        <begin position="12"/>
        <end position="30"/>
    </location>
</feature>
<feature type="transmembrane region" description="Helical" evidence="7">
    <location>
        <begin position="148"/>
        <end position="168"/>
    </location>
</feature>
<sequence>MSNTSNASKNVKRFLLLFALGIAYGFMYVMPYMKSSFYDQMIAAMGCTNAQLGSLMTAYCICCTVSYLPGGWIGDKFNPKPVLLISIFGQAALSFLFMFTYKSYTMAVIIWLLMGLTGGFAFWPAIMKGIRMTGTDEEQGRMYGIFEALNGLASLLLSFIMIGVMAVVGGSDLITGFKSALAFMG</sequence>
<evidence type="ECO:0000259" key="8">
    <source>
        <dbReference type="PROSITE" id="PS50850"/>
    </source>
</evidence>
<proteinExistence type="predicted"/>
<evidence type="ECO:0000313" key="9">
    <source>
        <dbReference type="EMBL" id="EKC66297.1"/>
    </source>
</evidence>
<comment type="subcellular location">
    <subcellularLocation>
        <location evidence="1">Cell membrane</location>
        <topology evidence="1">Multi-pass membrane protein</topology>
    </subcellularLocation>
</comment>